<evidence type="ECO:0000256" key="1">
    <source>
        <dbReference type="SAM" id="SignalP"/>
    </source>
</evidence>
<sequence length="234" mass="26974">MECSMCMCVFSAVVLLANNATALEDLEIRSVSGIRGNKSADENQRNNSSTISIYEITFENMESLNEKEGELFHNYSASYDFPKKFPYYLAGHNDDGQPIWICESGKWHISNEIKVGREKELTLYYVQFVYRIIKSIRVRSTDENLVTQAVLILDYSDLPFEELRHIPSITFFLNIARNARRLISKYLGHCIILNANAAAESALLSSGLVWWQYELPPYQSLRVLPFYWRPGFSE</sequence>
<accession>A0A8J2P8S9</accession>
<dbReference type="AlphaFoldDB" id="A0A8J2P8S9"/>
<feature type="chain" id="PRO_5035214276" description="CRAL-TRIO domain-containing protein" evidence="1">
    <location>
        <begin position="23"/>
        <end position="234"/>
    </location>
</feature>
<keyword evidence="1" id="KW-0732">Signal</keyword>
<dbReference type="Proteomes" id="UP000708208">
    <property type="component" value="Unassembled WGS sequence"/>
</dbReference>
<dbReference type="Pfam" id="PF00650">
    <property type="entry name" value="CRAL_TRIO"/>
    <property type="match status" value="1"/>
</dbReference>
<evidence type="ECO:0000313" key="3">
    <source>
        <dbReference type="EMBL" id="CAG7785037.1"/>
    </source>
</evidence>
<feature type="domain" description="CRAL-TRIO" evidence="2">
    <location>
        <begin position="85"/>
        <end position="200"/>
    </location>
</feature>
<reference evidence="3" key="1">
    <citation type="submission" date="2021-06" db="EMBL/GenBank/DDBJ databases">
        <authorList>
            <person name="Hodson N. C."/>
            <person name="Mongue J. A."/>
            <person name="Jaron S. K."/>
        </authorList>
    </citation>
    <scope>NUCLEOTIDE SEQUENCE</scope>
</reference>
<comment type="caution">
    <text evidence="3">The sequence shown here is derived from an EMBL/GenBank/DDBJ whole genome shotgun (WGS) entry which is preliminary data.</text>
</comment>
<dbReference type="InterPro" id="IPR001251">
    <property type="entry name" value="CRAL-TRIO_dom"/>
</dbReference>
<organism evidence="3 4">
    <name type="scientific">Allacma fusca</name>
    <dbReference type="NCBI Taxonomy" id="39272"/>
    <lineage>
        <taxon>Eukaryota</taxon>
        <taxon>Metazoa</taxon>
        <taxon>Ecdysozoa</taxon>
        <taxon>Arthropoda</taxon>
        <taxon>Hexapoda</taxon>
        <taxon>Collembola</taxon>
        <taxon>Symphypleona</taxon>
        <taxon>Sminthuridae</taxon>
        <taxon>Allacma</taxon>
    </lineage>
</organism>
<proteinExistence type="predicted"/>
<dbReference type="EMBL" id="CAJVCH010287608">
    <property type="protein sequence ID" value="CAG7785037.1"/>
    <property type="molecule type" value="Genomic_DNA"/>
</dbReference>
<keyword evidence="4" id="KW-1185">Reference proteome</keyword>
<gene>
    <name evidence="3" type="ORF">AFUS01_LOCUS23689</name>
</gene>
<protein>
    <recommendedName>
        <fullName evidence="2">CRAL-TRIO domain-containing protein</fullName>
    </recommendedName>
</protein>
<name>A0A8J2P8S9_9HEXA</name>
<feature type="signal peptide" evidence="1">
    <location>
        <begin position="1"/>
        <end position="22"/>
    </location>
</feature>
<evidence type="ECO:0000259" key="2">
    <source>
        <dbReference type="Pfam" id="PF00650"/>
    </source>
</evidence>
<evidence type="ECO:0000313" key="4">
    <source>
        <dbReference type="Proteomes" id="UP000708208"/>
    </source>
</evidence>